<reference evidence="4" key="1">
    <citation type="submission" date="2023-03" db="EMBL/GenBank/DDBJ databases">
        <title>Mating type loci evolution in Malassezia.</title>
        <authorList>
            <person name="Coelho M.A."/>
        </authorList>
    </citation>
    <scope>NUCLEOTIDE SEQUENCE</scope>
    <source>
        <strain evidence="4">CBS 14135</strain>
    </source>
</reference>
<feature type="compositionally biased region" description="Polar residues" evidence="1">
    <location>
        <begin position="392"/>
        <end position="404"/>
    </location>
</feature>
<dbReference type="Pfam" id="PF20666">
    <property type="entry name" value="ZW10_C"/>
    <property type="match status" value="1"/>
</dbReference>
<evidence type="ECO:0000256" key="1">
    <source>
        <dbReference type="SAM" id="MobiDB-lite"/>
    </source>
</evidence>
<protein>
    <submittedName>
        <fullName evidence="4">Ribosome biogenesis protein ytm1</fullName>
    </submittedName>
</protein>
<name>A0AAF0DUH6_9BASI</name>
<feature type="domain" description="Centromere/kinetochore protein zw10 C-terminal" evidence="2">
    <location>
        <begin position="463"/>
        <end position="553"/>
    </location>
</feature>
<organism evidence="4 5">
    <name type="scientific">Malassezia brasiliensis</name>
    <dbReference type="NCBI Taxonomy" id="1821822"/>
    <lineage>
        <taxon>Eukaryota</taxon>
        <taxon>Fungi</taxon>
        <taxon>Dikarya</taxon>
        <taxon>Basidiomycota</taxon>
        <taxon>Ustilaginomycotina</taxon>
        <taxon>Malasseziomycetes</taxon>
        <taxon>Malasseziales</taxon>
        <taxon>Malasseziaceae</taxon>
        <taxon>Malassezia</taxon>
    </lineage>
</organism>
<feature type="compositionally biased region" description="Acidic residues" evidence="1">
    <location>
        <begin position="427"/>
        <end position="436"/>
    </location>
</feature>
<dbReference type="PANTHER" id="PTHR12205">
    <property type="entry name" value="CENTROMERE/KINETOCHORE PROTEIN ZW10"/>
    <property type="match status" value="1"/>
</dbReference>
<feature type="domain" description="ZW10 C-terminal helical" evidence="3">
    <location>
        <begin position="611"/>
        <end position="763"/>
    </location>
</feature>
<dbReference type="GO" id="GO:0006888">
    <property type="term" value="P:endoplasmic reticulum to Golgi vesicle-mediated transport"/>
    <property type="evidence" value="ECO:0007669"/>
    <property type="project" value="TreeGrafter"/>
</dbReference>
<evidence type="ECO:0000259" key="2">
    <source>
        <dbReference type="Pfam" id="PF20666"/>
    </source>
</evidence>
<evidence type="ECO:0000313" key="5">
    <source>
        <dbReference type="Proteomes" id="UP001216638"/>
    </source>
</evidence>
<dbReference type="Proteomes" id="UP001216638">
    <property type="component" value="Chromosome 1"/>
</dbReference>
<dbReference type="Pfam" id="PF22766">
    <property type="entry name" value="ZW10_C2"/>
    <property type="match status" value="1"/>
</dbReference>
<evidence type="ECO:0000313" key="4">
    <source>
        <dbReference type="EMBL" id="WFC94194.1"/>
    </source>
</evidence>
<dbReference type="AlphaFoldDB" id="A0AAF0DUH6"/>
<proteinExistence type="predicted"/>
<keyword evidence="5" id="KW-1185">Reference proteome</keyword>
<accession>A0AAF0DUH6</accession>
<evidence type="ECO:0000259" key="3">
    <source>
        <dbReference type="Pfam" id="PF22766"/>
    </source>
</evidence>
<sequence length="776" mass="85451">MAQEHLQALGIEVNFLQNRIQDLRNGHQKHSVVGARLLEHCEKLLLQMHTQADADWERAIQVFPTSKGPILAVQESTMDPESTNIPSLVNLWEFARAMNMDESVAERISSLLVDHIVLKLLGDVQSWNTVQSTTADGILTQLQFTVQPASSPPGTAISAVVDMLTFLRNFLFVPSAQDKPAVQDSSLAPTLQVFVAQRFVPRLLAELKSYLLRCLPHTDLTLHAYTKAVETVSHLVLQVHTALVENGFVREAQAAGTMVRRPGWAPMEPLSDLRQWAEQLPNICTQRVLGDVLDHVRATILRTDDKAWDTVTVQRQVEEVKAQAPKTESKTAPKPTTKAAPVPPQASEKDLKLAQSTVSTAATQPPPQDDASDWGWGSDDEVEDILGAQDTQIESSTPQDSASKPNPEAHASEAAVVHDDSALDAWDWNEPDEESPLPESTPLSPVRDAPESSKAVVTRERVVSQRCEAVVQQAQQQFAQLAYTSDPRLVQVIQEALLACFQLYRALMPTVHAASLQHVPLLSMLFASDCNYLAEEMRSMAQRQSCSEAAPTGASSLHTALLHEAQATLDTGIQWRDAQIAVQTYALQECLDQADGFARTDDDARFAMCERAVAQVDHILQHLANVWMPVLTQDMLVSLLGKLVHSVFTRVQDSVEDLDDIGEAESIRLAPLCRTLLDAQTALFARVSRCDAEAAGALAATVVPNWFKFSYLPELLTGSLADIEFLVFESGGALLDYGREEIMALIRALFADTHNRRQLLDRIQRAPWTSTQAGLA</sequence>
<dbReference type="GO" id="GO:0007094">
    <property type="term" value="P:mitotic spindle assembly checkpoint signaling"/>
    <property type="evidence" value="ECO:0007669"/>
    <property type="project" value="TreeGrafter"/>
</dbReference>
<gene>
    <name evidence="4" type="primary">YTM1_1</name>
    <name evidence="4" type="ORF">MBRA1_000827</name>
</gene>
<dbReference type="PANTHER" id="PTHR12205:SF0">
    <property type="entry name" value="CENTROMERE_KINETOCHORE PROTEIN ZW10 HOMOLOG"/>
    <property type="match status" value="1"/>
</dbReference>
<feature type="region of interest" description="Disordered" evidence="1">
    <location>
        <begin position="392"/>
        <end position="454"/>
    </location>
</feature>
<dbReference type="EMBL" id="CP119951">
    <property type="protein sequence ID" value="WFC94194.1"/>
    <property type="molecule type" value="Genomic_DNA"/>
</dbReference>
<dbReference type="Gene3D" id="1.10.357.150">
    <property type="match status" value="1"/>
</dbReference>
<dbReference type="InterPro" id="IPR055148">
    <property type="entry name" value="ZW10_C_2"/>
</dbReference>
<dbReference type="InterPro" id="IPR046362">
    <property type="entry name" value="Zw10/DSL1_C_sf"/>
</dbReference>
<feature type="region of interest" description="Disordered" evidence="1">
    <location>
        <begin position="319"/>
        <end position="380"/>
    </location>
</feature>
<feature type="compositionally biased region" description="Polar residues" evidence="1">
    <location>
        <begin position="354"/>
        <end position="363"/>
    </location>
</feature>
<dbReference type="GO" id="GO:1990423">
    <property type="term" value="C:RZZ complex"/>
    <property type="evidence" value="ECO:0007669"/>
    <property type="project" value="TreeGrafter"/>
</dbReference>
<feature type="compositionally biased region" description="Basic and acidic residues" evidence="1">
    <location>
        <begin position="319"/>
        <end position="331"/>
    </location>
</feature>
<dbReference type="GO" id="GO:0005737">
    <property type="term" value="C:cytoplasm"/>
    <property type="evidence" value="ECO:0007669"/>
    <property type="project" value="GOC"/>
</dbReference>
<dbReference type="InterPro" id="IPR048343">
    <property type="entry name" value="ZW10_C"/>
</dbReference>